<feature type="region of interest" description="Disordered" evidence="1">
    <location>
        <begin position="155"/>
        <end position="178"/>
    </location>
</feature>
<name>A0A239WMN2_STRAI</name>
<dbReference type="KEGG" id="saco:SAME_00483"/>
<dbReference type="EMBL" id="LT906454">
    <property type="protein sequence ID" value="SNV35469.1"/>
    <property type="molecule type" value="Genomic_DNA"/>
</dbReference>
<reference evidence="2 3" key="1">
    <citation type="submission" date="2017-06" db="EMBL/GenBank/DDBJ databases">
        <authorList>
            <consortium name="Pathogen Informatics"/>
        </authorList>
    </citation>
    <scope>NUCLEOTIDE SEQUENCE [LARGE SCALE GENOMIC DNA]</scope>
    <source>
        <strain evidence="2 3">NCTC11291</strain>
    </source>
</reference>
<dbReference type="Proteomes" id="UP000215144">
    <property type="component" value="Chromosome 1"/>
</dbReference>
<dbReference type="Pfam" id="PF02620">
    <property type="entry name" value="YceD"/>
    <property type="match status" value="1"/>
</dbReference>
<protein>
    <submittedName>
        <fullName evidence="2">Hypothetical cytosolic protein</fullName>
    </submittedName>
</protein>
<accession>A0A239WMN2</accession>
<dbReference type="InterPro" id="IPR003772">
    <property type="entry name" value="YceD"/>
</dbReference>
<evidence type="ECO:0000313" key="3">
    <source>
        <dbReference type="Proteomes" id="UP000215144"/>
    </source>
</evidence>
<gene>
    <name evidence="2" type="ORF">SAMEA4504048_00483</name>
</gene>
<evidence type="ECO:0000256" key="1">
    <source>
        <dbReference type="SAM" id="MobiDB-lite"/>
    </source>
</evidence>
<sequence length="178" mass="20105">MKLSDIRKNPEGIPFDKQLALKDALVARESSILDLQNVTAKGIVSYDDGLYLLHYHLSYELTLPSSRSMTPVTLQEHYDVSEVFIAAQDVATKKEMVDENLVLILEDDVIDLSESVLDNILLNIPLKVLTEEEEKTEAMPEGDSWTVLTEAQYQQLREEEKQTNNPFASLSGLFDDSE</sequence>
<evidence type="ECO:0000313" key="2">
    <source>
        <dbReference type="EMBL" id="SNV35469.1"/>
    </source>
</evidence>
<dbReference type="AlphaFoldDB" id="A0A239WMN2"/>
<organism evidence="2 3">
    <name type="scientific">Streptococcus acidominimus</name>
    <dbReference type="NCBI Taxonomy" id="1326"/>
    <lineage>
        <taxon>Bacteria</taxon>
        <taxon>Bacillati</taxon>
        <taxon>Bacillota</taxon>
        <taxon>Bacilli</taxon>
        <taxon>Lactobacillales</taxon>
        <taxon>Streptococcaceae</taxon>
        <taxon>Streptococcus</taxon>
    </lineage>
</organism>
<proteinExistence type="predicted"/>